<evidence type="ECO:0000256" key="14">
    <source>
        <dbReference type="ARBA" id="ARBA00022801"/>
    </source>
</evidence>
<evidence type="ECO:0000256" key="7">
    <source>
        <dbReference type="ARBA" id="ARBA00022519"/>
    </source>
</evidence>
<keyword evidence="12" id="KW-0699">rRNA-binding</keyword>
<name>A0ABZ2C0Q2_9PROT</name>
<gene>
    <name evidence="20" type="ORF">Bealeia1_00130</name>
</gene>
<dbReference type="Pfam" id="PF10150">
    <property type="entry name" value="RNase_E_G"/>
    <property type="match status" value="1"/>
</dbReference>
<evidence type="ECO:0000256" key="16">
    <source>
        <dbReference type="ARBA" id="ARBA00022884"/>
    </source>
</evidence>
<feature type="compositionally biased region" description="Low complexity" evidence="18">
    <location>
        <begin position="618"/>
        <end position="634"/>
    </location>
</feature>
<evidence type="ECO:0000256" key="12">
    <source>
        <dbReference type="ARBA" id="ARBA00022730"/>
    </source>
</evidence>
<dbReference type="EMBL" id="CP133270">
    <property type="protein sequence ID" value="WVX65963.1"/>
    <property type="molecule type" value="Genomic_DNA"/>
</dbReference>
<keyword evidence="10" id="KW-0540">Nuclease</keyword>
<keyword evidence="6" id="KW-0963">Cytoplasm</keyword>
<reference evidence="20 21" key="1">
    <citation type="journal article" date="2024" name="Environ. Microbiol.">
        <title>Novel evolutionary insights on the interactions of the Holosporales (Alphaproteobacteria) with eukaryotic hosts from comparative genomics.</title>
        <authorList>
            <person name="Giovannini M."/>
            <person name="Petroni G."/>
            <person name="Castelli M."/>
        </authorList>
    </citation>
    <scope>NUCLEOTIDE SEQUENCE [LARGE SCALE GENOMIC DNA]</scope>
    <source>
        <strain evidence="20 21">US_Bl 15I1</strain>
    </source>
</reference>
<keyword evidence="7" id="KW-0997">Cell inner membrane</keyword>
<evidence type="ECO:0000256" key="15">
    <source>
        <dbReference type="ARBA" id="ARBA00022842"/>
    </source>
</evidence>
<evidence type="ECO:0000259" key="19">
    <source>
        <dbReference type="PROSITE" id="PS50126"/>
    </source>
</evidence>
<evidence type="ECO:0000256" key="11">
    <source>
        <dbReference type="ARBA" id="ARBA00022723"/>
    </source>
</evidence>
<evidence type="ECO:0000256" key="6">
    <source>
        <dbReference type="ARBA" id="ARBA00022490"/>
    </source>
</evidence>
<dbReference type="CDD" id="cd04453">
    <property type="entry name" value="S1_RNase_E"/>
    <property type="match status" value="1"/>
</dbReference>
<dbReference type="Gene3D" id="2.40.50.140">
    <property type="entry name" value="Nucleic acid-binding proteins"/>
    <property type="match status" value="1"/>
</dbReference>
<keyword evidence="15" id="KW-0460">Magnesium</keyword>
<dbReference type="Pfam" id="PF00575">
    <property type="entry name" value="S1"/>
    <property type="match status" value="1"/>
</dbReference>
<dbReference type="InterPro" id="IPR048583">
    <property type="entry name" value="RNase_E_G_thioredoxin-like"/>
</dbReference>
<evidence type="ECO:0000256" key="13">
    <source>
        <dbReference type="ARBA" id="ARBA00022759"/>
    </source>
</evidence>
<evidence type="ECO:0000256" key="4">
    <source>
        <dbReference type="ARBA" id="ARBA00017719"/>
    </source>
</evidence>
<dbReference type="InterPro" id="IPR004659">
    <property type="entry name" value="RNase_E/G"/>
</dbReference>
<evidence type="ECO:0000256" key="8">
    <source>
        <dbReference type="ARBA" id="ARBA00022552"/>
    </source>
</evidence>
<keyword evidence="17" id="KW-0472">Membrane</keyword>
<dbReference type="PROSITE" id="PS50126">
    <property type="entry name" value="S1"/>
    <property type="match status" value="1"/>
</dbReference>
<sequence>MSRKMLIDAAHKEEIRVAILEGDRLDEYDFETTTKKQLKGNIYLAKVIRIEPSLQAAFVEFGGNRHGFLPFSEIHPDYYRIPIEDRDALLEAALAPENTIEIDVEDEKEEPEISQPQPGQVEVLGGEDIEEVETQPKRAKPLRQYKIQEVIKRRQIMLVQVVKEERGGKGAALTSYLSLAGRYCVLMPNALRGGGISRKITNVKDRKRLKSIIEELNLAPNMALIVRTAGIERTKPEIKRDCDYLVKLWQEIREKTLSSIAPCLVHEEGDIIKKALRDQYTRDIDEVIIEGDEGHKMAKSLMKALMPSHVKKIQHYEQNNVPLFTKFGIERQIDAIYNPIVTLKSGGYLVFGTTEALVAIDVNSGKATRERHIEETAYKTNLEAAEEVARQLRLRDLAGLVIIDFIDMDENRNNEAVERKLKDAMRFDRARVQVGRISPFGLLELSRQRLRPNILESTSTPCYHCRGTGMVRSVESSALHLLRSLEEEATSKRSQEVNVFVPTAIALYVLNQKRANLLELENRMGLRVMLSRDDSLIPPDFRIERLRTLQPITTAVPEVASILKDEKEDEEVLAPEVFQQPSHRNPQRRPHNRPPQPRRPENQRPLPPATPSPTVAQPVESSPVVTSETSETSPFEPMTEGQRDFQRPRKSRYGRRGRKGPRRDGAVAAQGEGAPASLESTSPQNTVSAPTQDFKIRAASSDVPKPVMPSAPTKSRENAPQSPAVSSEKPKTPKAAQQAASRKGWWQRLIEGGE</sequence>
<comment type="subcellular location">
    <subcellularLocation>
        <location evidence="2">Cytoplasm</location>
    </subcellularLocation>
</comment>
<keyword evidence="5" id="KW-1003">Cell membrane</keyword>
<evidence type="ECO:0000256" key="10">
    <source>
        <dbReference type="ARBA" id="ARBA00022722"/>
    </source>
</evidence>
<keyword evidence="13" id="KW-0255">Endonuclease</keyword>
<evidence type="ECO:0000256" key="17">
    <source>
        <dbReference type="ARBA" id="ARBA00023136"/>
    </source>
</evidence>
<comment type="similarity">
    <text evidence="3">Belongs to the RNase E/G family. RNase G subfamily.</text>
</comment>
<evidence type="ECO:0000256" key="9">
    <source>
        <dbReference type="ARBA" id="ARBA00022694"/>
    </source>
</evidence>
<dbReference type="NCBIfam" id="TIGR00757">
    <property type="entry name" value="RNaseEG"/>
    <property type="match status" value="1"/>
</dbReference>
<dbReference type="InterPro" id="IPR003029">
    <property type="entry name" value="S1_domain"/>
</dbReference>
<feature type="region of interest" description="Disordered" evidence="18">
    <location>
        <begin position="577"/>
        <end position="745"/>
    </location>
</feature>
<keyword evidence="8" id="KW-0698">rRNA processing</keyword>
<evidence type="ECO:0000256" key="2">
    <source>
        <dbReference type="ARBA" id="ARBA00004496"/>
    </source>
</evidence>
<proteinExistence type="inferred from homology"/>
<feature type="domain" description="S1 motif" evidence="19">
    <location>
        <begin position="40"/>
        <end position="104"/>
    </location>
</feature>
<protein>
    <recommendedName>
        <fullName evidence="4">Ribonuclease G</fullName>
    </recommendedName>
</protein>
<evidence type="ECO:0000256" key="18">
    <source>
        <dbReference type="SAM" id="MobiDB-lite"/>
    </source>
</evidence>
<evidence type="ECO:0000256" key="1">
    <source>
        <dbReference type="ARBA" id="ARBA00001946"/>
    </source>
</evidence>
<dbReference type="InterPro" id="IPR012340">
    <property type="entry name" value="NA-bd_OB-fold"/>
</dbReference>
<organism evidence="20 21">
    <name type="scientific">Candidatus Bealeia paramacronuclearis</name>
    <dbReference type="NCBI Taxonomy" id="1921001"/>
    <lineage>
        <taxon>Bacteria</taxon>
        <taxon>Pseudomonadati</taxon>
        <taxon>Pseudomonadota</taxon>
        <taxon>Alphaproteobacteria</taxon>
        <taxon>Holosporales</taxon>
        <taxon>Holosporaceae</taxon>
        <taxon>Candidatus Bealeia</taxon>
    </lineage>
</organism>
<evidence type="ECO:0000256" key="5">
    <source>
        <dbReference type="ARBA" id="ARBA00022475"/>
    </source>
</evidence>
<comment type="cofactor">
    <cofactor evidence="1">
        <name>Mg(2+)</name>
        <dbReference type="ChEBI" id="CHEBI:18420"/>
    </cofactor>
</comment>
<dbReference type="Pfam" id="PF20833">
    <property type="entry name" value="RNase_E_G_Thio"/>
    <property type="match status" value="1"/>
</dbReference>
<dbReference type="RefSeq" id="WP_331256573.1">
    <property type="nucleotide sequence ID" value="NZ_CP133270.1"/>
</dbReference>
<evidence type="ECO:0000313" key="20">
    <source>
        <dbReference type="EMBL" id="WVX65963.1"/>
    </source>
</evidence>
<keyword evidence="16" id="KW-0694">RNA-binding</keyword>
<dbReference type="PANTHER" id="PTHR30001">
    <property type="entry name" value="RIBONUCLEASE"/>
    <property type="match status" value="1"/>
</dbReference>
<dbReference type="InterPro" id="IPR019307">
    <property type="entry name" value="RNA-bd_AU-1/RNase_E/G"/>
</dbReference>
<dbReference type="SUPFAM" id="SSF50249">
    <property type="entry name" value="Nucleic acid-binding proteins"/>
    <property type="match status" value="1"/>
</dbReference>
<evidence type="ECO:0000313" key="21">
    <source>
        <dbReference type="Proteomes" id="UP001330434"/>
    </source>
</evidence>
<evidence type="ECO:0000256" key="3">
    <source>
        <dbReference type="ARBA" id="ARBA00005663"/>
    </source>
</evidence>
<keyword evidence="14" id="KW-0378">Hydrolase</keyword>
<feature type="compositionally biased region" description="Basic residues" evidence="18">
    <location>
        <begin position="648"/>
        <end position="661"/>
    </location>
</feature>
<dbReference type="Proteomes" id="UP001330434">
    <property type="component" value="Chromosome"/>
</dbReference>
<dbReference type="SMART" id="SM00316">
    <property type="entry name" value="S1"/>
    <property type="match status" value="1"/>
</dbReference>
<accession>A0ABZ2C0Q2</accession>
<keyword evidence="9" id="KW-0819">tRNA processing</keyword>
<keyword evidence="11" id="KW-0479">Metal-binding</keyword>
<keyword evidence="21" id="KW-1185">Reference proteome</keyword>
<dbReference type="PANTHER" id="PTHR30001:SF1">
    <property type="entry name" value="RIBONUCLEASE E_G-LIKE PROTEIN, CHLOROPLASTIC"/>
    <property type="match status" value="1"/>
</dbReference>
<dbReference type="Gene3D" id="3.40.1260.20">
    <property type="entry name" value="Ribonuclease E, catalytic domain"/>
    <property type="match status" value="1"/>
</dbReference>
<feature type="compositionally biased region" description="Polar residues" evidence="18">
    <location>
        <begin position="678"/>
        <end position="691"/>
    </location>
</feature>